<protein>
    <recommendedName>
        <fullName evidence="12">Sodium/calcium exchanger membrane region domain-containing protein</fullName>
    </recommendedName>
</protein>
<evidence type="ECO:0000256" key="10">
    <source>
        <dbReference type="SAM" id="Phobius"/>
    </source>
</evidence>
<dbReference type="InterPro" id="IPR004837">
    <property type="entry name" value="NaCa_Exmemb"/>
</dbReference>
<keyword evidence="5" id="KW-0915">Sodium</keyword>
<dbReference type="GO" id="GO:0008324">
    <property type="term" value="F:monoatomic cation transmembrane transporter activity"/>
    <property type="evidence" value="ECO:0000318"/>
    <property type="project" value="GO_Central"/>
</dbReference>
<dbReference type="OMA" id="IWIMNIA"/>
<dbReference type="Gene3D" id="1.20.1420.30">
    <property type="entry name" value="NCX, central ion-binding region"/>
    <property type="match status" value="2"/>
</dbReference>
<feature type="transmembrane region" description="Helical" evidence="10">
    <location>
        <begin position="588"/>
        <end position="611"/>
    </location>
</feature>
<evidence type="ECO:0000313" key="15">
    <source>
        <dbReference type="Proteomes" id="UP000006727"/>
    </source>
</evidence>
<proteinExistence type="inferred from homology"/>
<organism evidence="13">
    <name type="scientific">Physcomitrium patens</name>
    <name type="common">Spreading-leaved earth moss</name>
    <name type="synonym">Physcomitrella patens</name>
    <dbReference type="NCBI Taxonomy" id="3218"/>
    <lineage>
        <taxon>Eukaryota</taxon>
        <taxon>Viridiplantae</taxon>
        <taxon>Streptophyta</taxon>
        <taxon>Embryophyta</taxon>
        <taxon>Bryophyta</taxon>
        <taxon>Bryophytina</taxon>
        <taxon>Bryopsida</taxon>
        <taxon>Funariidae</taxon>
        <taxon>Funariales</taxon>
        <taxon>Funariaceae</taxon>
        <taxon>Physcomitrium</taxon>
    </lineage>
</organism>
<name>A0A2K1IZ99_PHYPA</name>
<accession>A0A2K1IZ99</accession>
<reference evidence="13 15" key="1">
    <citation type="journal article" date="2008" name="Science">
        <title>The Physcomitrella genome reveals evolutionary insights into the conquest of land by plants.</title>
        <authorList>
            <person name="Rensing S."/>
            <person name="Lang D."/>
            <person name="Zimmer A."/>
            <person name="Terry A."/>
            <person name="Salamov A."/>
            <person name="Shapiro H."/>
            <person name="Nishiyama T."/>
            <person name="Perroud P.-F."/>
            <person name="Lindquist E."/>
            <person name="Kamisugi Y."/>
            <person name="Tanahashi T."/>
            <person name="Sakakibara K."/>
            <person name="Fujita T."/>
            <person name="Oishi K."/>
            <person name="Shin-I T."/>
            <person name="Kuroki Y."/>
            <person name="Toyoda A."/>
            <person name="Suzuki Y."/>
            <person name="Hashimoto A."/>
            <person name="Yamaguchi K."/>
            <person name="Sugano A."/>
            <person name="Kohara Y."/>
            <person name="Fujiyama A."/>
            <person name="Anterola A."/>
            <person name="Aoki S."/>
            <person name="Ashton N."/>
            <person name="Barbazuk W.B."/>
            <person name="Barker E."/>
            <person name="Bennetzen J."/>
            <person name="Bezanilla M."/>
            <person name="Blankenship R."/>
            <person name="Cho S.H."/>
            <person name="Dutcher S."/>
            <person name="Estelle M."/>
            <person name="Fawcett J.A."/>
            <person name="Gundlach H."/>
            <person name="Hanada K."/>
            <person name="Heyl A."/>
            <person name="Hicks K.A."/>
            <person name="Hugh J."/>
            <person name="Lohr M."/>
            <person name="Mayer K."/>
            <person name="Melkozernov A."/>
            <person name="Murata T."/>
            <person name="Nelson D."/>
            <person name="Pils B."/>
            <person name="Prigge M."/>
            <person name="Reiss B."/>
            <person name="Renner T."/>
            <person name="Rombauts S."/>
            <person name="Rushton P."/>
            <person name="Sanderfoot A."/>
            <person name="Schween G."/>
            <person name="Shiu S.-H."/>
            <person name="Stueber K."/>
            <person name="Theodoulou F.L."/>
            <person name="Tu H."/>
            <person name="Van de Peer Y."/>
            <person name="Verrier P.J."/>
            <person name="Waters E."/>
            <person name="Wood A."/>
            <person name="Yang L."/>
            <person name="Cove D."/>
            <person name="Cuming A."/>
            <person name="Hasebe M."/>
            <person name="Lucas S."/>
            <person name="Mishler D.B."/>
            <person name="Reski R."/>
            <person name="Grigoriev I."/>
            <person name="Quatrano R.S."/>
            <person name="Boore J.L."/>
        </authorList>
    </citation>
    <scope>NUCLEOTIDE SEQUENCE [LARGE SCALE GENOMIC DNA]</scope>
    <source>
        <strain evidence="14 15">cv. Gransden 2004</strain>
    </source>
</reference>
<dbReference type="EMBL" id="ABEU02000019">
    <property type="protein sequence ID" value="PNR34599.1"/>
    <property type="molecule type" value="Genomic_DNA"/>
</dbReference>
<keyword evidence="4 10" id="KW-1133">Transmembrane helix</keyword>
<evidence type="ECO:0000259" key="12">
    <source>
        <dbReference type="Pfam" id="PF01699"/>
    </source>
</evidence>
<evidence type="ECO:0000256" key="11">
    <source>
        <dbReference type="SAM" id="SignalP"/>
    </source>
</evidence>
<keyword evidence="7" id="KW-0406">Ion transport</keyword>
<dbReference type="GO" id="GO:0016020">
    <property type="term" value="C:membrane"/>
    <property type="evidence" value="ECO:0000318"/>
    <property type="project" value="GO_Central"/>
</dbReference>
<evidence type="ECO:0000256" key="9">
    <source>
        <dbReference type="SAM" id="MobiDB-lite"/>
    </source>
</evidence>
<dbReference type="EnsemblPlants" id="Pp3c19_21520V3.1">
    <property type="protein sequence ID" value="PAC:32940157.CDS.1"/>
    <property type="gene ID" value="Pp3c19_21520"/>
</dbReference>
<dbReference type="GeneID" id="112272666"/>
<comment type="similarity">
    <text evidence="8">Belongs to the Ca(2+):cation antiporter (CaCA) (TC 2.A.19) family. Cation/calcium exchanger (CCX) subfamily.</text>
</comment>
<feature type="transmembrane region" description="Helical" evidence="10">
    <location>
        <begin position="543"/>
        <end position="567"/>
    </location>
</feature>
<comment type="subcellular location">
    <subcellularLocation>
        <location evidence="1">Membrane</location>
        <topology evidence="1">Multi-pass membrane protein</topology>
    </subcellularLocation>
</comment>
<dbReference type="PANTHER" id="PTHR12266:SF0">
    <property type="entry name" value="MITOCHONDRIAL SODIUM_CALCIUM EXCHANGER PROTEIN"/>
    <property type="match status" value="1"/>
</dbReference>
<feature type="chain" id="PRO_5043158041" description="Sodium/calcium exchanger membrane region domain-containing protein" evidence="11">
    <location>
        <begin position="30"/>
        <end position="699"/>
    </location>
</feature>
<feature type="transmembrane region" description="Helical" evidence="10">
    <location>
        <begin position="519"/>
        <end position="537"/>
    </location>
</feature>
<dbReference type="FunCoup" id="A0A2K1IZ99">
    <property type="interactions" value="2327"/>
</dbReference>
<evidence type="ECO:0000313" key="14">
    <source>
        <dbReference type="EnsemblPlants" id="PAC:32940157.CDS.1"/>
    </source>
</evidence>
<dbReference type="EnsemblPlants" id="Pp3c19_21520V3.2">
    <property type="protein sequence ID" value="PAC:32940158.CDS.1"/>
    <property type="gene ID" value="Pp3c19_21520"/>
</dbReference>
<dbReference type="PaxDb" id="3218-PP1S254_62V6.1"/>
<evidence type="ECO:0000256" key="7">
    <source>
        <dbReference type="ARBA" id="ARBA00023201"/>
    </source>
</evidence>
<keyword evidence="15" id="KW-1185">Reference proteome</keyword>
<feature type="signal peptide" evidence="11">
    <location>
        <begin position="1"/>
        <end position="29"/>
    </location>
</feature>
<reference evidence="14" key="3">
    <citation type="submission" date="2020-12" db="UniProtKB">
        <authorList>
            <consortium name="EnsemblPlants"/>
        </authorList>
    </citation>
    <scope>IDENTIFICATION</scope>
</reference>
<evidence type="ECO:0000256" key="1">
    <source>
        <dbReference type="ARBA" id="ARBA00004141"/>
    </source>
</evidence>
<sequence>MSRMAGRNRIRSLIRLVSVIFFLTVLRQSGYIPHVPSGKFHLEGDSLYTSGLYGGREGAFRLLLGVEGENLDFRSREWKLTTGNIRETSAERISNVGGSKLNGGPQHSEPVDVGASSNLHNTSVRVDFETTLKDTFKACVNVKAHVGYPDSCSYVRANPECHSGTMIEYTEQFYCTFGKFPLIGYVMYFVWLMALFYMLGNTAADFFCSSLEKLSKLLHLPPTVAGVSLLPLGNGAPDVFASIAAFTGSSNGQVGLNSVLGGAMFVTSVVAGSVALVVSSVHGAGTLHLDRNCFLRDVGFFMVTLVSLLLIIVIGKLHLWGAFVYISIYLVYGFMVAAGEVIKTQDRRKRQPSYALEPLILSSNSLADEEGSGSFGEETMTENTLPQWMWTSNVAIYSHKGLATLEGSSRPLWGWSEQEEAEIQAQRSPRRLCWQLMWMPLILPRRLTIPVVEDSRWSRPFAIGSAILAPTLLAAVWDGNDGHPFGISSNVYIFGLTLGAFLGLVSYFTIKAEHPPRRFLFPWAFGGFIMSIVWFYLIANELVAALVALGVLLEIDAAILGLTVLAWGNSIGDLMSNIALSFNGNDGVQIAVSGCYAGPMFNTLVGLGLSFLFASWKSYPAAFVIPTDYSLFYTIGFLYVGLLWAMFILPMRGMTLSKGFGIGLLVLYASFLSLRLANVTGLVSLPGLGTEFGSFLLTR</sequence>
<dbReference type="InterPro" id="IPR044880">
    <property type="entry name" value="NCX_ion-bd_dom_sf"/>
</dbReference>
<dbReference type="GO" id="GO:0006812">
    <property type="term" value="P:monoatomic cation transport"/>
    <property type="evidence" value="ECO:0000318"/>
    <property type="project" value="GO_Central"/>
</dbReference>
<keyword evidence="7" id="KW-0739">Sodium transport</keyword>
<dbReference type="InterPro" id="IPR051359">
    <property type="entry name" value="CaCA_antiporter"/>
</dbReference>
<evidence type="ECO:0000313" key="13">
    <source>
        <dbReference type="EMBL" id="PNR34599.1"/>
    </source>
</evidence>
<dbReference type="Pfam" id="PF01699">
    <property type="entry name" value="Na_Ca_ex"/>
    <property type="match status" value="2"/>
</dbReference>
<dbReference type="RefSeq" id="XP_024356416.1">
    <property type="nucleotide sequence ID" value="XM_024500648.2"/>
</dbReference>
<feature type="domain" description="Sodium/calcium exchanger membrane region" evidence="12">
    <location>
        <begin position="523"/>
        <end position="675"/>
    </location>
</feature>
<feature type="transmembrane region" description="Helical" evidence="10">
    <location>
        <begin position="293"/>
        <end position="314"/>
    </location>
</feature>
<dbReference type="PANTHER" id="PTHR12266">
    <property type="entry name" value="NA+/CA2+ K+ INDEPENDENT EXCHANGER"/>
    <property type="match status" value="1"/>
</dbReference>
<keyword evidence="2" id="KW-0813">Transport</keyword>
<feature type="transmembrane region" description="Helical" evidence="10">
    <location>
        <begin position="461"/>
        <end position="479"/>
    </location>
</feature>
<dbReference type="Gramene" id="Pp3c19_21520V3.2">
    <property type="protein sequence ID" value="PAC:32940158.CDS.1"/>
    <property type="gene ID" value="Pp3c19_21520"/>
</dbReference>
<feature type="transmembrane region" description="Helical" evidence="10">
    <location>
        <begin position="491"/>
        <end position="510"/>
    </location>
</feature>
<dbReference type="OrthoDB" id="407410at2759"/>
<keyword evidence="3 10" id="KW-0812">Transmembrane</keyword>
<dbReference type="AlphaFoldDB" id="A0A2K1IZ99"/>
<evidence type="ECO:0000256" key="4">
    <source>
        <dbReference type="ARBA" id="ARBA00022989"/>
    </source>
</evidence>
<feature type="region of interest" description="Disordered" evidence="9">
    <location>
        <begin position="96"/>
        <end position="115"/>
    </location>
</feature>
<feature type="transmembrane region" description="Helical" evidence="10">
    <location>
        <begin position="182"/>
        <end position="204"/>
    </location>
</feature>
<keyword evidence="6 10" id="KW-0472">Membrane</keyword>
<evidence type="ECO:0000256" key="5">
    <source>
        <dbReference type="ARBA" id="ARBA00023053"/>
    </source>
</evidence>
<feature type="transmembrane region" description="Helical" evidence="10">
    <location>
        <begin position="259"/>
        <end position="281"/>
    </location>
</feature>
<evidence type="ECO:0000256" key="2">
    <source>
        <dbReference type="ARBA" id="ARBA00022448"/>
    </source>
</evidence>
<evidence type="ECO:0000256" key="8">
    <source>
        <dbReference type="ARBA" id="ARBA00038187"/>
    </source>
</evidence>
<dbReference type="Proteomes" id="UP000006727">
    <property type="component" value="Chromosome 19"/>
</dbReference>
<feature type="transmembrane region" description="Helical" evidence="10">
    <location>
        <begin position="631"/>
        <end position="649"/>
    </location>
</feature>
<feature type="transmembrane region" description="Helical" evidence="10">
    <location>
        <begin position="661"/>
        <end position="685"/>
    </location>
</feature>
<reference evidence="13 15" key="2">
    <citation type="journal article" date="2018" name="Plant J.">
        <title>The Physcomitrella patens chromosome-scale assembly reveals moss genome structure and evolution.</title>
        <authorList>
            <person name="Lang D."/>
            <person name="Ullrich K.K."/>
            <person name="Murat F."/>
            <person name="Fuchs J."/>
            <person name="Jenkins J."/>
            <person name="Haas F.B."/>
            <person name="Piednoel M."/>
            <person name="Gundlach H."/>
            <person name="Van Bel M."/>
            <person name="Meyberg R."/>
            <person name="Vives C."/>
            <person name="Morata J."/>
            <person name="Symeonidi A."/>
            <person name="Hiss M."/>
            <person name="Muchero W."/>
            <person name="Kamisugi Y."/>
            <person name="Saleh O."/>
            <person name="Blanc G."/>
            <person name="Decker E.L."/>
            <person name="van Gessel N."/>
            <person name="Grimwood J."/>
            <person name="Hayes R.D."/>
            <person name="Graham S.W."/>
            <person name="Gunter L.E."/>
            <person name="McDaniel S.F."/>
            <person name="Hoernstein S.N.W."/>
            <person name="Larsson A."/>
            <person name="Li F.W."/>
            <person name="Perroud P.F."/>
            <person name="Phillips J."/>
            <person name="Ranjan P."/>
            <person name="Rokshar D.S."/>
            <person name="Rothfels C.J."/>
            <person name="Schneider L."/>
            <person name="Shu S."/>
            <person name="Stevenson D.W."/>
            <person name="Thummler F."/>
            <person name="Tillich M."/>
            <person name="Villarreal Aguilar J.C."/>
            <person name="Widiez T."/>
            <person name="Wong G.K."/>
            <person name="Wymore A."/>
            <person name="Zhang Y."/>
            <person name="Zimmer A.D."/>
            <person name="Quatrano R.S."/>
            <person name="Mayer K.F.X."/>
            <person name="Goodstein D."/>
            <person name="Casacuberta J.M."/>
            <person name="Vandepoele K."/>
            <person name="Reski R."/>
            <person name="Cuming A.C."/>
            <person name="Tuskan G.A."/>
            <person name="Maumus F."/>
            <person name="Salse J."/>
            <person name="Schmutz J."/>
            <person name="Rensing S.A."/>
        </authorList>
    </citation>
    <scope>NUCLEOTIDE SEQUENCE [LARGE SCALE GENOMIC DNA]</scope>
    <source>
        <strain evidence="14 15">cv. Gransden 2004</strain>
    </source>
</reference>
<dbReference type="Gramene" id="Pp3c19_21520V3.1">
    <property type="protein sequence ID" value="PAC:32940157.CDS.1"/>
    <property type="gene ID" value="Pp3c19_21520"/>
</dbReference>
<feature type="transmembrane region" description="Helical" evidence="10">
    <location>
        <begin position="320"/>
        <end position="342"/>
    </location>
</feature>
<feature type="domain" description="Sodium/calcium exchanger membrane region" evidence="12">
    <location>
        <begin position="190"/>
        <end position="335"/>
    </location>
</feature>
<evidence type="ECO:0000256" key="6">
    <source>
        <dbReference type="ARBA" id="ARBA00023136"/>
    </source>
</evidence>
<dbReference type="STRING" id="3218.A0A2K1IZ99"/>
<dbReference type="KEGG" id="ppp:112272666"/>
<keyword evidence="11" id="KW-0732">Signal</keyword>
<gene>
    <name evidence="14" type="primary">LOC112272666</name>
    <name evidence="13" type="ORF">PHYPA_024416</name>
</gene>
<evidence type="ECO:0000256" key="3">
    <source>
        <dbReference type="ARBA" id="ARBA00022692"/>
    </source>
</evidence>
<dbReference type="GO" id="GO:0006814">
    <property type="term" value="P:sodium ion transport"/>
    <property type="evidence" value="ECO:0007669"/>
    <property type="project" value="UniProtKB-KW"/>
</dbReference>